<organism evidence="1 2">
    <name type="scientific">Natrinema salifodinae</name>
    <dbReference type="NCBI Taxonomy" id="1202768"/>
    <lineage>
        <taxon>Archaea</taxon>
        <taxon>Methanobacteriati</taxon>
        <taxon>Methanobacteriota</taxon>
        <taxon>Stenosarchaea group</taxon>
        <taxon>Halobacteria</taxon>
        <taxon>Halobacteriales</taxon>
        <taxon>Natrialbaceae</taxon>
        <taxon>Natrinema</taxon>
    </lineage>
</organism>
<sequence>MNRALAIGFGLLQLVAPRRIIEPGERLAFENPDAGRLRAWTVPMARLEALLFLWLLGRDDESLAELRVPLGVFGVAMALAPGAALAFGLESAYENPDDLEVKSWVVPATRLLGAVYLSLGLFAATADAPTDDGASGLDAGLGAQ</sequence>
<proteinExistence type="predicted"/>
<dbReference type="eggNOG" id="arCOG07770">
    <property type="taxonomic scope" value="Archaea"/>
</dbReference>
<dbReference type="Proteomes" id="UP000183275">
    <property type="component" value="Unassembled WGS sequence"/>
</dbReference>
<dbReference type="OrthoDB" id="260081at2157"/>
<protein>
    <submittedName>
        <fullName evidence="1">Uncharacterized protein</fullName>
    </submittedName>
</protein>
<dbReference type="AlphaFoldDB" id="A0A1I0QFJ5"/>
<keyword evidence="2" id="KW-1185">Reference proteome</keyword>
<evidence type="ECO:0000313" key="2">
    <source>
        <dbReference type="Proteomes" id="UP000183275"/>
    </source>
</evidence>
<gene>
    <name evidence="1" type="ORF">SAMN05216285_3507</name>
</gene>
<evidence type="ECO:0000313" key="1">
    <source>
        <dbReference type="EMBL" id="SEW25865.1"/>
    </source>
</evidence>
<dbReference type="RefSeq" id="WP_049990685.1">
    <property type="nucleotide sequence ID" value="NZ_FOIS01000004.1"/>
</dbReference>
<name>A0A1I0QFJ5_9EURY</name>
<dbReference type="EMBL" id="FOIS01000004">
    <property type="protein sequence ID" value="SEW25865.1"/>
    <property type="molecule type" value="Genomic_DNA"/>
</dbReference>
<accession>A0A1I0QFJ5</accession>
<reference evidence="2" key="1">
    <citation type="submission" date="2016-10" db="EMBL/GenBank/DDBJ databases">
        <authorList>
            <person name="Varghese N."/>
        </authorList>
    </citation>
    <scope>NUCLEOTIDE SEQUENCE [LARGE SCALE GENOMIC DNA]</scope>
    <source>
        <strain evidence="2">CGMCC 1.12284</strain>
    </source>
</reference>